<sequence length="67" mass="7808">MLFSGQSGPDYKAKVAKLSDQDKDRFLYQEFVRAKHAERIRAWIMGQTKDQLGIRDSPQTALTHRDR</sequence>
<keyword evidence="2" id="KW-1185">Reference proteome</keyword>
<organism evidence="1 2">
    <name type="scientific">Methylomonas koyamae</name>
    <dbReference type="NCBI Taxonomy" id="702114"/>
    <lineage>
        <taxon>Bacteria</taxon>
        <taxon>Pseudomonadati</taxon>
        <taxon>Pseudomonadota</taxon>
        <taxon>Gammaproteobacteria</taxon>
        <taxon>Methylococcales</taxon>
        <taxon>Methylococcaceae</taxon>
        <taxon>Methylomonas</taxon>
    </lineage>
</organism>
<evidence type="ECO:0000313" key="2">
    <source>
        <dbReference type="Proteomes" id="UP000077628"/>
    </source>
</evidence>
<comment type="caution">
    <text evidence="1">The sequence shown here is derived from an EMBL/GenBank/DDBJ whole genome shotgun (WGS) entry which is preliminary data.</text>
</comment>
<accession>A0A177NT66</accession>
<name>A0A177NT66_9GAMM</name>
<dbReference type="STRING" id="702114.A1355_02835"/>
<dbReference type="AlphaFoldDB" id="A0A177NT66"/>
<dbReference type="Proteomes" id="UP000077628">
    <property type="component" value="Unassembled WGS sequence"/>
</dbReference>
<dbReference type="EMBL" id="LUUK01000111">
    <property type="protein sequence ID" value="OAI21111.1"/>
    <property type="molecule type" value="Genomic_DNA"/>
</dbReference>
<reference evidence="2" key="1">
    <citation type="submission" date="2016-03" db="EMBL/GenBank/DDBJ databases">
        <authorList>
            <person name="Heylen K."/>
            <person name="De Vos P."/>
            <person name="Vekeman B."/>
        </authorList>
    </citation>
    <scope>NUCLEOTIDE SEQUENCE [LARGE SCALE GENOMIC DNA]</scope>
    <source>
        <strain evidence="2">R-45383</strain>
    </source>
</reference>
<proteinExistence type="predicted"/>
<gene>
    <name evidence="1" type="ORF">A1355_02835</name>
</gene>
<protein>
    <submittedName>
        <fullName evidence="1">Uncharacterized protein</fullName>
    </submittedName>
</protein>
<evidence type="ECO:0000313" key="1">
    <source>
        <dbReference type="EMBL" id="OAI21111.1"/>
    </source>
</evidence>